<proteinExistence type="inferred from homology"/>
<feature type="coiled-coil region" evidence="7">
    <location>
        <begin position="37"/>
        <end position="107"/>
    </location>
</feature>
<dbReference type="NCBIfam" id="TIGR03544">
    <property type="entry name" value="DivI1A_domain"/>
    <property type="match status" value="1"/>
</dbReference>
<dbReference type="PANTHER" id="PTHR35794">
    <property type="entry name" value="CELL DIVISION PROTEIN DIVIVA"/>
    <property type="match status" value="1"/>
</dbReference>
<keyword evidence="4 9" id="KW-0132">Cell division</keyword>
<reference evidence="10" key="1">
    <citation type="submission" date="2016-08" db="EMBL/GenBank/DDBJ databases">
        <authorList>
            <person name="Varghese N."/>
            <person name="Submissions Spin"/>
        </authorList>
    </citation>
    <scope>NUCLEOTIDE SEQUENCE [LARGE SCALE GENOMIC DNA]</scope>
    <source>
        <strain evidence="10">R-53094</strain>
    </source>
</reference>
<evidence type="ECO:0000256" key="2">
    <source>
        <dbReference type="ARBA" id="ARBA00009008"/>
    </source>
</evidence>
<organism evidence="9 10">
    <name type="scientific">Weissella bombi</name>
    <dbReference type="NCBI Taxonomy" id="1505725"/>
    <lineage>
        <taxon>Bacteria</taxon>
        <taxon>Bacillati</taxon>
        <taxon>Bacillota</taxon>
        <taxon>Bacilli</taxon>
        <taxon>Lactobacillales</taxon>
        <taxon>Lactobacillaceae</taxon>
        <taxon>Weissella</taxon>
    </lineage>
</organism>
<dbReference type="InterPro" id="IPR019933">
    <property type="entry name" value="DivIVA_domain"/>
</dbReference>
<feature type="compositionally biased region" description="Acidic residues" evidence="8">
    <location>
        <begin position="180"/>
        <end position="192"/>
    </location>
</feature>
<dbReference type="AlphaFoldDB" id="A0A1C3ZZ59"/>
<evidence type="ECO:0000256" key="6">
    <source>
        <dbReference type="ARBA" id="ARBA00023306"/>
    </source>
</evidence>
<accession>A0A1C3ZZ59</accession>
<gene>
    <name evidence="9" type="ORF">GA0061074_10378</name>
</gene>
<evidence type="ECO:0000313" key="9">
    <source>
        <dbReference type="EMBL" id="SCB87687.1"/>
    </source>
</evidence>
<dbReference type="GO" id="GO:0005737">
    <property type="term" value="C:cytoplasm"/>
    <property type="evidence" value="ECO:0007669"/>
    <property type="project" value="UniProtKB-SubCell"/>
</dbReference>
<comment type="subcellular location">
    <subcellularLocation>
        <location evidence="1">Cytoplasm</location>
    </subcellularLocation>
</comment>
<dbReference type="Pfam" id="PF05103">
    <property type="entry name" value="DivIVA"/>
    <property type="match status" value="1"/>
</dbReference>
<protein>
    <submittedName>
        <fullName evidence="9">Cell division initiation protein</fullName>
    </submittedName>
</protein>
<comment type="similarity">
    <text evidence="2">Belongs to the DivIVA family.</text>
</comment>
<evidence type="ECO:0000256" key="3">
    <source>
        <dbReference type="ARBA" id="ARBA00022490"/>
    </source>
</evidence>
<keyword evidence="3" id="KW-0963">Cytoplasm</keyword>
<evidence type="ECO:0000256" key="4">
    <source>
        <dbReference type="ARBA" id="ARBA00022618"/>
    </source>
</evidence>
<feature type="region of interest" description="Disordered" evidence="8">
    <location>
        <begin position="168"/>
        <end position="194"/>
    </location>
</feature>
<name>A0A1C3ZZ59_9LACO</name>
<dbReference type="GO" id="GO:0051301">
    <property type="term" value="P:cell division"/>
    <property type="evidence" value="ECO:0007669"/>
    <property type="project" value="UniProtKB-KW"/>
</dbReference>
<dbReference type="RefSeq" id="WP_092461912.1">
    <property type="nucleotide sequence ID" value="NZ_BJEE01000004.1"/>
</dbReference>
<evidence type="ECO:0000256" key="8">
    <source>
        <dbReference type="SAM" id="MobiDB-lite"/>
    </source>
</evidence>
<evidence type="ECO:0000256" key="7">
    <source>
        <dbReference type="SAM" id="Coils"/>
    </source>
</evidence>
<dbReference type="STRING" id="1505725.GA0061074_10378"/>
<evidence type="ECO:0000256" key="1">
    <source>
        <dbReference type="ARBA" id="ARBA00004496"/>
    </source>
</evidence>
<dbReference type="Gene3D" id="6.10.250.660">
    <property type="match status" value="1"/>
</dbReference>
<evidence type="ECO:0000256" key="5">
    <source>
        <dbReference type="ARBA" id="ARBA00023054"/>
    </source>
</evidence>
<dbReference type="PANTHER" id="PTHR35794:SF2">
    <property type="entry name" value="CELL DIVISION PROTEIN DIVIVA"/>
    <property type="match status" value="1"/>
</dbReference>
<dbReference type="OrthoDB" id="9815492at2"/>
<keyword evidence="10" id="KW-1185">Reference proteome</keyword>
<sequence>MTLTPQEIHAKEFTTSRNKWYDKAEVTDFLDRIVDDFDSLLQENQTLKTQLAEADANAKQVEEMKQSVNSSILIAQEAADRLKKQTEAEAEAALQQAQAEAQKIVMEANAKANALLTDSQTKNETLVAEKEGLDQEMGAFKAKIEGLLRAQLDMVQTDEWNAFQTPAAYQEPSAAAVSEQAEEEPAPEEVSQDTETVVIFPEDDEDSENFLNKDK</sequence>
<dbReference type="Proteomes" id="UP000199268">
    <property type="component" value="Unassembled WGS sequence"/>
</dbReference>
<dbReference type="EMBL" id="FMAO01000003">
    <property type="protein sequence ID" value="SCB87687.1"/>
    <property type="molecule type" value="Genomic_DNA"/>
</dbReference>
<evidence type="ECO:0000313" key="10">
    <source>
        <dbReference type="Proteomes" id="UP000199268"/>
    </source>
</evidence>
<feature type="compositionally biased region" description="Low complexity" evidence="8">
    <location>
        <begin position="170"/>
        <end position="179"/>
    </location>
</feature>
<dbReference type="InterPro" id="IPR007793">
    <property type="entry name" value="DivIVA_fam"/>
</dbReference>
<keyword evidence="6" id="KW-0131">Cell cycle</keyword>
<keyword evidence="5 7" id="KW-0175">Coiled coil</keyword>